<comment type="catalytic activity">
    <reaction evidence="4 7">
        <text>uridine(38/39/40) in tRNA = pseudouridine(38/39/40) in tRNA</text>
        <dbReference type="Rhea" id="RHEA:22376"/>
        <dbReference type="Rhea" id="RHEA-COMP:10085"/>
        <dbReference type="Rhea" id="RHEA-COMP:10087"/>
        <dbReference type="ChEBI" id="CHEBI:65314"/>
        <dbReference type="ChEBI" id="CHEBI:65315"/>
        <dbReference type="EC" id="5.4.99.12"/>
    </reaction>
</comment>
<dbReference type="OrthoDB" id="9811823at2"/>
<protein>
    <recommendedName>
        <fullName evidence="4">tRNA pseudouridine synthase A</fullName>
        <ecNumber evidence="4">5.4.99.12</ecNumber>
    </recommendedName>
    <alternativeName>
        <fullName evidence="4">tRNA pseudouridine(38-40) synthase</fullName>
    </alternativeName>
    <alternativeName>
        <fullName evidence="4">tRNA pseudouridylate synthase I</fullName>
    </alternativeName>
    <alternativeName>
        <fullName evidence="4">tRNA-uridine isomerase I</fullName>
    </alternativeName>
</protein>
<comment type="function">
    <text evidence="4">Formation of pseudouridine at positions 38, 39 and 40 in the anticodon stem and loop of transfer RNAs.</text>
</comment>
<comment type="similarity">
    <text evidence="1 4 7">Belongs to the tRNA pseudouridine synthase TruA family.</text>
</comment>
<evidence type="ECO:0000256" key="4">
    <source>
        <dbReference type="HAMAP-Rule" id="MF_00171"/>
    </source>
</evidence>
<feature type="domain" description="Pseudouridine synthase I TruA alpha/beta" evidence="8">
    <location>
        <begin position="142"/>
        <end position="242"/>
    </location>
</feature>
<evidence type="ECO:0000313" key="10">
    <source>
        <dbReference type="Proteomes" id="UP000067476"/>
    </source>
</evidence>
<dbReference type="InterPro" id="IPR001406">
    <property type="entry name" value="PsdUridine_synth_TruA"/>
</dbReference>
<proteinExistence type="inferred from homology"/>
<evidence type="ECO:0000256" key="6">
    <source>
        <dbReference type="PIRSR" id="PIRSR001430-2"/>
    </source>
</evidence>
<dbReference type="EC" id="5.4.99.12" evidence="4"/>
<sequence>MFYYLLTTAYDGTDFAGWAKQKNKKTIQGEIEKAFEKVAPNSKFRMVGASKTDSGVHAKDQKVWTELSFEPNVSGFLLAINKTLPIGIKILKMEKIEKEYRVRNCKYKIYMYSIKFNNLDISNNRFSYFSKRILDLNKLKKALKCFEGKHNFINYSGLNEAEAKEINPNRSVDKIWVKKSNDGYQIFFKAKGFIRYQIRMMMGATIAFANNKIDLNKIINVLNLKDKKMPYKAESCGLTLLKIVNN</sequence>
<dbReference type="Proteomes" id="UP000067476">
    <property type="component" value="Chromosome"/>
</dbReference>
<comment type="subunit">
    <text evidence="4">Homodimer.</text>
</comment>
<accession>A0A0K1W399</accession>
<dbReference type="Pfam" id="PF01416">
    <property type="entry name" value="PseudoU_synth_1"/>
    <property type="match status" value="1"/>
</dbReference>
<keyword evidence="10" id="KW-1185">Reference proteome</keyword>
<dbReference type="AlphaFoldDB" id="A0A0K1W399"/>
<dbReference type="InterPro" id="IPR020095">
    <property type="entry name" value="PsdUridine_synth_TruA_C"/>
</dbReference>
<evidence type="ECO:0000256" key="7">
    <source>
        <dbReference type="RuleBase" id="RU003792"/>
    </source>
</evidence>
<dbReference type="NCBIfam" id="TIGR00071">
    <property type="entry name" value="hisT_truA"/>
    <property type="match status" value="1"/>
</dbReference>
<dbReference type="GO" id="GO:0003723">
    <property type="term" value="F:RNA binding"/>
    <property type="evidence" value="ECO:0007669"/>
    <property type="project" value="InterPro"/>
</dbReference>
<evidence type="ECO:0000313" key="9">
    <source>
        <dbReference type="EMBL" id="AKX34582.1"/>
    </source>
</evidence>
<dbReference type="PIRSF" id="PIRSF001430">
    <property type="entry name" value="tRNA_psdUrid_synth"/>
    <property type="match status" value="1"/>
</dbReference>
<reference evidence="9 10" key="1">
    <citation type="journal article" date="2015" name="Genome Announc.">
        <title>Complete Genome Sequence of Spiroplasma litorale TN-1T (DSM 21781), a Bacterium Isolated from a Green-Eyed Horsefly (Tabanus nigrovittatus).</title>
        <authorList>
            <person name="Lo W.S."/>
            <person name="Lai Y.C."/>
            <person name="Lien Y.W."/>
            <person name="Wang T.H."/>
            <person name="Kuo C.H."/>
        </authorList>
    </citation>
    <scope>NUCLEOTIDE SEQUENCE [LARGE SCALE GENOMIC DNA]</scope>
    <source>
        <strain evidence="9 10">TN-1</strain>
    </source>
</reference>
<dbReference type="HAMAP" id="MF_00171">
    <property type="entry name" value="TruA"/>
    <property type="match status" value="1"/>
</dbReference>
<organism evidence="9 10">
    <name type="scientific">Spiroplasma litorale</name>
    <dbReference type="NCBI Taxonomy" id="216942"/>
    <lineage>
        <taxon>Bacteria</taxon>
        <taxon>Bacillati</taxon>
        <taxon>Mycoplasmatota</taxon>
        <taxon>Mollicutes</taxon>
        <taxon>Entomoplasmatales</taxon>
        <taxon>Spiroplasmataceae</taxon>
        <taxon>Spiroplasma</taxon>
    </lineage>
</organism>
<dbReference type="InterPro" id="IPR020103">
    <property type="entry name" value="PsdUridine_synth_cat_dom_sf"/>
</dbReference>
<evidence type="ECO:0000259" key="8">
    <source>
        <dbReference type="Pfam" id="PF01416"/>
    </source>
</evidence>
<name>A0A0K1W399_9MOLU</name>
<dbReference type="EMBL" id="CP012357">
    <property type="protein sequence ID" value="AKX34582.1"/>
    <property type="molecule type" value="Genomic_DNA"/>
</dbReference>
<dbReference type="KEGG" id="sll:SLITO_v1c09710"/>
<dbReference type="InterPro" id="IPR020097">
    <property type="entry name" value="PsdUridine_synth_TruA_a/b_dom"/>
</dbReference>
<evidence type="ECO:0000256" key="5">
    <source>
        <dbReference type="PIRSR" id="PIRSR001430-1"/>
    </source>
</evidence>
<keyword evidence="2 4" id="KW-0819">tRNA processing</keyword>
<dbReference type="PATRIC" id="fig|216942.3.peg.987"/>
<dbReference type="GO" id="GO:0031119">
    <property type="term" value="P:tRNA pseudouridine synthesis"/>
    <property type="evidence" value="ECO:0007669"/>
    <property type="project" value="UniProtKB-UniRule"/>
</dbReference>
<dbReference type="STRING" id="216942.SLITO_v1c09710"/>
<dbReference type="RefSeq" id="WP_075058665.1">
    <property type="nucleotide sequence ID" value="NZ_CP012357.1"/>
</dbReference>
<dbReference type="PANTHER" id="PTHR11142:SF0">
    <property type="entry name" value="TRNA PSEUDOURIDINE SYNTHASE-LIKE 1"/>
    <property type="match status" value="1"/>
</dbReference>
<feature type="binding site" evidence="4 6">
    <location>
        <position position="110"/>
    </location>
    <ligand>
        <name>substrate</name>
    </ligand>
</feature>
<dbReference type="Gene3D" id="3.30.70.580">
    <property type="entry name" value="Pseudouridine synthase I, catalytic domain, N-terminal subdomain"/>
    <property type="match status" value="1"/>
</dbReference>
<dbReference type="Gene3D" id="3.30.70.660">
    <property type="entry name" value="Pseudouridine synthase I, catalytic domain, C-terminal subdomain"/>
    <property type="match status" value="1"/>
</dbReference>
<dbReference type="GO" id="GO:0160147">
    <property type="term" value="F:tRNA pseudouridine(38-40) synthase activity"/>
    <property type="evidence" value="ECO:0007669"/>
    <property type="project" value="UniProtKB-EC"/>
</dbReference>
<keyword evidence="3 4" id="KW-0413">Isomerase</keyword>
<evidence type="ECO:0000256" key="2">
    <source>
        <dbReference type="ARBA" id="ARBA00022694"/>
    </source>
</evidence>
<evidence type="ECO:0000256" key="3">
    <source>
        <dbReference type="ARBA" id="ARBA00023235"/>
    </source>
</evidence>
<comment type="caution">
    <text evidence="4">Lacks conserved residue(s) required for the propagation of feature annotation.</text>
</comment>
<dbReference type="InterPro" id="IPR020094">
    <property type="entry name" value="TruA/RsuA/RluB/E/F_N"/>
</dbReference>
<evidence type="ECO:0000256" key="1">
    <source>
        <dbReference type="ARBA" id="ARBA00009375"/>
    </source>
</evidence>
<dbReference type="SUPFAM" id="SSF55120">
    <property type="entry name" value="Pseudouridine synthase"/>
    <property type="match status" value="1"/>
</dbReference>
<gene>
    <name evidence="4 9" type="primary">truA</name>
    <name evidence="9" type="ORF">SLITO_v1c09710</name>
</gene>
<feature type="active site" description="Nucleophile" evidence="4 5">
    <location>
        <position position="53"/>
    </location>
</feature>
<dbReference type="PANTHER" id="PTHR11142">
    <property type="entry name" value="PSEUDOURIDYLATE SYNTHASE"/>
    <property type="match status" value="1"/>
</dbReference>